<dbReference type="EMBL" id="NEVL01000002">
    <property type="protein sequence ID" value="OZI39407.1"/>
    <property type="molecule type" value="Genomic_DNA"/>
</dbReference>
<evidence type="ECO:0000313" key="2">
    <source>
        <dbReference type="EMBL" id="OZI39407.1"/>
    </source>
</evidence>
<evidence type="ECO:0000313" key="3">
    <source>
        <dbReference type="Proteomes" id="UP000217005"/>
    </source>
</evidence>
<dbReference type="OrthoDB" id="5461181at2"/>
<dbReference type="Gene3D" id="3.20.20.80">
    <property type="entry name" value="Glycosidases"/>
    <property type="match status" value="1"/>
</dbReference>
<accession>A0A261SQX7</accession>
<feature type="domain" description="DUF4434" evidence="1">
    <location>
        <begin position="57"/>
        <end position="331"/>
    </location>
</feature>
<dbReference type="AlphaFoldDB" id="A0A261SQX7"/>
<dbReference type="Proteomes" id="UP000217005">
    <property type="component" value="Unassembled WGS sequence"/>
</dbReference>
<organism evidence="2 3">
    <name type="scientific">Bordetella genomosp. 1</name>
    <dbReference type="NCBI Taxonomy" id="1395607"/>
    <lineage>
        <taxon>Bacteria</taxon>
        <taxon>Pseudomonadati</taxon>
        <taxon>Pseudomonadota</taxon>
        <taxon>Betaproteobacteria</taxon>
        <taxon>Burkholderiales</taxon>
        <taxon>Alcaligenaceae</taxon>
        <taxon>Bordetella</taxon>
    </lineage>
</organism>
<dbReference type="Pfam" id="PF14488">
    <property type="entry name" value="DUF4434"/>
    <property type="match status" value="1"/>
</dbReference>
<reference evidence="2 3" key="1">
    <citation type="submission" date="2017-05" db="EMBL/GenBank/DDBJ databases">
        <title>Complete and WGS of Bordetella genogroups.</title>
        <authorList>
            <person name="Spilker T."/>
            <person name="LiPuma J."/>
        </authorList>
    </citation>
    <scope>NUCLEOTIDE SEQUENCE [LARGE SCALE GENOMIC DNA]</scope>
    <source>
        <strain evidence="2 3">AU17610</strain>
    </source>
</reference>
<gene>
    <name evidence="2" type="ORF">CEG14_07775</name>
</gene>
<sequence>MPVDLPSLNRLSRAPADSDAAALPASEARRRLLRLVLLGPAALGLAGLAGCSTGPGLQGSFLQPWQSHLSLSRTQWRRRMGEMHALGCREVVLQWVGLYGGKDPEWRVPDEVLETIFETAGVQGMNVRVGLPFDNRWWAALQQDPRGLQDFFTRSREEALAFMASAPWPQRRRFAGWYIPYELEQYHWAEPARQDLLCTWLQALSQGAQQAGRGAPAMSTYFSRLETQGTLRQLWSTILDRAQIRPMVQDGVGVAGWPNLSKVAPLIEMLRERGVPFDVIVELFEELPSEKNDGTDFRAQSADWARVQRQLEWAAQTGAEHIVGFAVDPWVTNDDERARALRRSWRRSYF</sequence>
<evidence type="ECO:0000259" key="1">
    <source>
        <dbReference type="Pfam" id="PF14488"/>
    </source>
</evidence>
<dbReference type="RefSeq" id="WP_094825776.1">
    <property type="nucleotide sequence ID" value="NZ_NEVL01000002.1"/>
</dbReference>
<name>A0A261SQX7_9BORD</name>
<protein>
    <submittedName>
        <fullName evidence="2">DUF4434 domain-containing protein</fullName>
    </submittedName>
</protein>
<proteinExistence type="predicted"/>
<comment type="caution">
    <text evidence="2">The sequence shown here is derived from an EMBL/GenBank/DDBJ whole genome shotgun (WGS) entry which is preliminary data.</text>
</comment>
<dbReference type="InterPro" id="IPR027849">
    <property type="entry name" value="DUF4434"/>
</dbReference>